<dbReference type="InterPro" id="IPR000873">
    <property type="entry name" value="AMP-dep_synth/lig_dom"/>
</dbReference>
<sequence>MPSVMLNPNPQWSTLIDILRWRAIHQPDQRAYTFLPDGETEIYLTYTMLEARARVIAKELQTICSPGDRALLLYPSGLDFITAFFGCLYAGVIAVPAYPPRRNQKLTRLYSIVTDAQATVALTTQDLLDNDISIYLGQDPTLAQLKWLATDTIATTNATSWQPPTLTEESLAFLQYTSGSTGTPKGVMVSHLNLLSNERMIQDAFGHTSESVIVGWLPLFHDMGLIGNVLQPLYVGVPCIFMAPVTFLTNPFYWLQAISRYRATTSGGPNFAYDLCIRSTTPEQRSQLDLSSWQLAFNGSETVRAQTLEAFTEVFQSCGFKREAFYPCYGMAEATLFISGGNKTTSPQVLGVDDQVLGQNQVSILEPDRPGYKAIVGVGHPWLDQSLRIVSPETKQICAEDRVGEIWVAGTNIARGYWNRSEQTEETFNAYTADTKEGPFLRTGDLGFVHQGELFITGRLKDLIVIRGRNYYPQDIELTVEQCHPALRAGCGAAFSVDVAGEERLVIVQEVERSYLRKLQVEPVVQAIRQAVAVQHELQVYAIALLKTASIPKTSSGKIQRSNCRKKFLEESLNVVGNSILQESIALTSEDKPLLSREILRSLSETERRIKLEFYLQQAILEVLGISPSPLDKQQPLINLGLDSLGAVTLQHRLETELSLSLSITAFLQDSTFEELILQLLEQLDRQPISGLQGFGRESEELPLSPNQQGLWFLNQLAPDNGAYNIAFAVRIRSKLNVVALKQAFENLVTRHSSLRTTYILRDNQPWQQIHQHSSFSFKQIDTSNWSNNQLHNELITEAYRPFDLAQESLLRVLLFTSETDAPILLLSVHHIAVDLWSLLVLMDELGLLYSSANAGTIAELPSVSFSYTDYINWQRVYQLPVVEQTSQSYWKQQLADLPLLNLPTARTRPNVQTYQGASHGFYINTELTNQLKQLAQRYQVTLYTLLLTAFEILLHRYTGQDDLVVGSVTSGRQHSDLKQIVGYCANPIVLRVDLSGNPTVQECFHRVRQTVLAALEHADCPFQRLVELLQPERDISRSPLFQVMFVFQKPHLLPESAPFVLRQPGAVLEVGELVLESVAIEQRTAQFDLTLIVTEAQNQLLASFEYNTDLFDDASIARMSQHFQTLLGAIALETEARVSELPLLTAAEQWETIKNWNNTEKPLAALTCLHHLIEAQVQRSPNAIAVVFGDEQLTYQALNQRANQLAHHLRSLGVGPDVLVGICVDRSIEMVVGLLGILKAGGAYLPLEPSYPQERLTFMLSDAQVSVLLTQQRLLAQLPEQKIPTICLDTENSFLQTQSLHNPLFGVQPHHLAYVIYTSGSTGRPKGVMNTHQGICNRLLWMQDAYQLNQSDRVLQKTPFSFDVSVWEFFWPLLAGACLVVAQPGGHQDNPYLIRTIAEHQITTLHFVPSMLQLFLEEPNLEQCQSLRQVFCSGEALSLACQKRFFDRLDAALHNLYGPTEAAVDVTFWECDRTSEQSTVPIGKPIANMQTYLLDRYGQPVPIGVPGELHLGGVGLARGYLNRPELTAEKFVPNPFAKEPGARLYRTGDLARYRSDGNLEYLGRSDFQVKIRGFRIELGEVEANLRQHPSVREAVAIAQEVNTNEQRLVAYVVPQVDTHLLKNELRGFLRERLPDYMVPSIFVILESIPLNPNGKVDRRALRVPADDRVLQASYVPPKTPTEELLTGIYSEVLGLKTIGIYDNFFDLGGHSLLATQVVSRIRTLFSIELPVHQVFEYPTIAALSPVIEAVCHQGNYRISAPIQPIKQSEYFPLSFSQQRLWFLNHLEGHRPIYNMPAALRIIGSLQISILERSFQEIVARQASLRTTFPVVDGIPTQKIASHIDFSLPVIDLQALSGDEQAIAVQHHIWEVTRASFVFDREPLLRLRLLCLAPESYVLVVVMHHIIADGWSIGVLIRELSTLTQAFLVEANSPPPLAPLPIQYVDFAVWQQQLLQDELLAPQVDYWKQQLADATHVLDLPTDYPRPPVQTFRGSQESFELSPALTAQLHQWSRQSGATVFMVLFTAFVSLLYRYSGQQDILVGSPIANRNRQELEDIIGFFVNTLVLRTRLSDDLSFQALLNQVKQTCLEAYSYQDLPFDKLVEILNPERSLSHNPLFQVMFVFQNAPREALKFSDITLDWLDVDTATTKFDLTLIMEERGSQFVGVIEYSQDLYNRTTIQRLIGHLQTLLSEMVIAPEQMVATAKMLSPIEEAQMLQDWNATDSSCNLERCIHELFEEQVRKTPDRVALELADEQLTYRELNSRANQLARYLQQLQVQPDEPVGLCVSRSLSAFIGLLGILKAGGAYVPLDPTYPPERLAFSIQDAMVKVLVTETDVNSVVPSSKYEIVYLDRDRTYIAQQSVDNLECPAKGENLAYIIYTSGSTGIPKGVAMQHQSLINLITWQLQNVTAPSSARTAQFASLSFDVSVQEIFATWCGGGTLVLVPEETRRDPTALLRFLNDAGIERFFAPFVVLQQLAEVATFSDRLPKSLQDFITAGEALCITPTIARFFERLEHCTLWNHYGPTETHLATAYVLSGNPNEWVTFPPIGRPIANTQVYLLDRNQQLVPVGIPGEIYIAGTGLARGYYNHPDLTAQKFLAHPLSQTTGKRWYRTGDLARYRSDGVLEYLGRIDNQVKIRGFRIELGEIEAALGQHPHVQEAVAIVSTELSQNKRLITYIVPKPNQVLTTQELRTYLKTKLPEYMVPSAFVMLETLPLTPSGKIDRRVLPAPDRSSFENNYVAPETSTEVVLVDIWSEVLHLPEVSIHDDFFDLGGHSLLATQLLGRINQIFSSEISLQQLFLNPTVAQLEVVLTNEFGSQKKVDEIAETFLEVKNLTPEEIEKMLEQMDYE</sequence>
<dbReference type="Gene3D" id="3.40.50.1820">
    <property type="entry name" value="alpha/beta hydrolase"/>
    <property type="match status" value="1"/>
</dbReference>
<dbReference type="CDD" id="cd19531">
    <property type="entry name" value="LCL_NRPS-like"/>
    <property type="match status" value="2"/>
</dbReference>
<evidence type="ECO:0000256" key="3">
    <source>
        <dbReference type="ARBA" id="ARBA00022553"/>
    </source>
</evidence>
<dbReference type="SUPFAM" id="SSF56801">
    <property type="entry name" value="Acetyl-CoA synthetase-like"/>
    <property type="match status" value="3"/>
</dbReference>
<feature type="domain" description="Carrier" evidence="7">
    <location>
        <begin position="2745"/>
        <end position="2820"/>
    </location>
</feature>
<dbReference type="PROSITE" id="PS00455">
    <property type="entry name" value="AMP_BINDING"/>
    <property type="match status" value="3"/>
</dbReference>
<evidence type="ECO:0000256" key="4">
    <source>
        <dbReference type="ARBA" id="ARBA00022832"/>
    </source>
</evidence>
<dbReference type="Gene3D" id="3.40.50.12780">
    <property type="entry name" value="N-terminal domain of ligase-like"/>
    <property type="match status" value="1"/>
</dbReference>
<accession>A0ABV4X7W9</accession>
<feature type="transmembrane region" description="Helical" evidence="6">
    <location>
        <begin position="80"/>
        <end position="98"/>
    </location>
</feature>
<dbReference type="Gene3D" id="2.30.38.10">
    <property type="entry name" value="Luciferase, Domain 3"/>
    <property type="match status" value="2"/>
</dbReference>
<dbReference type="InterPro" id="IPR006162">
    <property type="entry name" value="Ppantetheine_attach_site"/>
</dbReference>
<dbReference type="PANTHER" id="PTHR45527:SF1">
    <property type="entry name" value="FATTY ACID SYNTHASE"/>
    <property type="match status" value="1"/>
</dbReference>
<evidence type="ECO:0000256" key="1">
    <source>
        <dbReference type="ARBA" id="ARBA00001957"/>
    </source>
</evidence>
<keyword evidence="3" id="KW-0597">Phosphoprotein</keyword>
<keyword evidence="6" id="KW-1133">Transmembrane helix</keyword>
<dbReference type="NCBIfam" id="NF003417">
    <property type="entry name" value="PRK04813.1"/>
    <property type="match status" value="3"/>
</dbReference>
<dbReference type="Gene3D" id="1.10.1200.10">
    <property type="entry name" value="ACP-like"/>
    <property type="match status" value="2"/>
</dbReference>
<dbReference type="InterPro" id="IPR029058">
    <property type="entry name" value="AB_hydrolase_fold"/>
</dbReference>
<feature type="domain" description="Carrier" evidence="7">
    <location>
        <begin position="607"/>
        <end position="684"/>
    </location>
</feature>
<dbReference type="CDD" id="cd17646">
    <property type="entry name" value="A_NRPS_AB3403-like"/>
    <property type="match status" value="1"/>
</dbReference>
<keyword evidence="2" id="KW-0596">Phosphopantetheine</keyword>
<dbReference type="RefSeq" id="WP_413271587.1">
    <property type="nucleotide sequence ID" value="NZ_JBHFNQ010000125.1"/>
</dbReference>
<dbReference type="SUPFAM" id="SSF47336">
    <property type="entry name" value="ACP-like"/>
    <property type="match status" value="3"/>
</dbReference>
<evidence type="ECO:0000256" key="6">
    <source>
        <dbReference type="SAM" id="Phobius"/>
    </source>
</evidence>
<gene>
    <name evidence="8" type="ORF">ACE1CC_16825</name>
</gene>
<dbReference type="InterPro" id="IPR025110">
    <property type="entry name" value="AMP-bd_C"/>
</dbReference>
<keyword evidence="6" id="KW-0812">Transmembrane</keyword>
<dbReference type="PROSITE" id="PS50075">
    <property type="entry name" value="CARRIER"/>
    <property type="match status" value="3"/>
</dbReference>
<dbReference type="NCBIfam" id="TIGR01733">
    <property type="entry name" value="AA-adenyl-dom"/>
    <property type="match status" value="2"/>
</dbReference>
<dbReference type="Gene3D" id="3.30.300.30">
    <property type="match status" value="3"/>
</dbReference>
<feature type="domain" description="Carrier" evidence="7">
    <location>
        <begin position="1677"/>
        <end position="1752"/>
    </location>
</feature>
<evidence type="ECO:0000313" key="9">
    <source>
        <dbReference type="Proteomes" id="UP001576774"/>
    </source>
</evidence>
<dbReference type="Pfam" id="PF23024">
    <property type="entry name" value="AMP-dom_DIP2-like"/>
    <property type="match status" value="1"/>
</dbReference>
<dbReference type="Proteomes" id="UP001576774">
    <property type="component" value="Unassembled WGS sequence"/>
</dbReference>
<evidence type="ECO:0000256" key="2">
    <source>
        <dbReference type="ARBA" id="ARBA00022450"/>
    </source>
</evidence>
<dbReference type="Pfam" id="PF13193">
    <property type="entry name" value="AMP-binding_C"/>
    <property type="match status" value="2"/>
</dbReference>
<dbReference type="InterPro" id="IPR045851">
    <property type="entry name" value="AMP-bd_C_sf"/>
</dbReference>
<keyword evidence="9" id="KW-1185">Reference proteome</keyword>
<dbReference type="InterPro" id="IPR010071">
    <property type="entry name" value="AA_adenyl_dom"/>
</dbReference>
<dbReference type="Pfam" id="PF00501">
    <property type="entry name" value="AMP-binding"/>
    <property type="match status" value="3"/>
</dbReference>
<dbReference type="InterPro" id="IPR042099">
    <property type="entry name" value="ANL_N_sf"/>
</dbReference>
<dbReference type="PANTHER" id="PTHR45527">
    <property type="entry name" value="NONRIBOSOMAL PEPTIDE SYNTHETASE"/>
    <property type="match status" value="1"/>
</dbReference>
<name>A0ABV4X7W9_9CYAN</name>
<evidence type="ECO:0000259" key="7">
    <source>
        <dbReference type="PROSITE" id="PS50075"/>
    </source>
</evidence>
<keyword evidence="5" id="KW-0443">Lipid metabolism</keyword>
<dbReference type="Pfam" id="PF00550">
    <property type="entry name" value="PP-binding"/>
    <property type="match status" value="3"/>
</dbReference>
<dbReference type="CDD" id="cd05931">
    <property type="entry name" value="FAAL"/>
    <property type="match status" value="1"/>
</dbReference>
<dbReference type="InterPro" id="IPR020806">
    <property type="entry name" value="PKS_PP-bd"/>
</dbReference>
<evidence type="ECO:0000256" key="5">
    <source>
        <dbReference type="ARBA" id="ARBA00023098"/>
    </source>
</evidence>
<reference evidence="8 9" key="1">
    <citation type="submission" date="2024-09" db="EMBL/GenBank/DDBJ databases">
        <title>Floridaenema gen nov. (Aerosakkonemataceae, Aerosakkonematales ord. nov., Cyanobacteria) from benthic tropical and subtropical fresh waters, with the description of four new species.</title>
        <authorList>
            <person name="Moretto J.A."/>
            <person name="Berthold D.E."/>
            <person name="Lefler F.W."/>
            <person name="Huang I.-S."/>
            <person name="Laughinghouse H. IV."/>
        </authorList>
    </citation>
    <scope>NUCLEOTIDE SEQUENCE [LARGE SCALE GENOMIC DNA]</scope>
    <source>
        <strain evidence="8 9">BLCC-F46</strain>
    </source>
</reference>
<dbReference type="SMART" id="SM00823">
    <property type="entry name" value="PKS_PP"/>
    <property type="match status" value="3"/>
</dbReference>
<dbReference type="PROSITE" id="PS00012">
    <property type="entry name" value="PHOSPHOPANTETHEINE"/>
    <property type="match status" value="2"/>
</dbReference>
<dbReference type="Gene3D" id="3.30.559.30">
    <property type="entry name" value="Nonribosomal peptide synthetase, condensation domain"/>
    <property type="match status" value="2"/>
</dbReference>
<dbReference type="Gene3D" id="3.40.50.980">
    <property type="match status" value="4"/>
</dbReference>
<comment type="caution">
    <text evidence="8">The sequence shown here is derived from an EMBL/GenBank/DDBJ whole genome shotgun (WGS) entry which is preliminary data.</text>
</comment>
<evidence type="ECO:0000313" key="8">
    <source>
        <dbReference type="EMBL" id="MFB2878517.1"/>
    </source>
</evidence>
<keyword evidence="6" id="KW-0472">Membrane</keyword>
<dbReference type="InterPro" id="IPR020845">
    <property type="entry name" value="AMP-binding_CS"/>
</dbReference>
<proteinExistence type="predicted"/>
<dbReference type="Pfam" id="PF00668">
    <property type="entry name" value="Condensation"/>
    <property type="match status" value="2"/>
</dbReference>
<dbReference type="Gene3D" id="3.30.559.10">
    <property type="entry name" value="Chloramphenicol acetyltransferase-like domain"/>
    <property type="match status" value="2"/>
</dbReference>
<protein>
    <submittedName>
        <fullName evidence="8">Amino acid adenylation domain-containing protein</fullName>
    </submittedName>
</protein>
<dbReference type="SUPFAM" id="SSF52777">
    <property type="entry name" value="CoA-dependent acyltransferases"/>
    <property type="match status" value="4"/>
</dbReference>
<feature type="transmembrane region" description="Helical" evidence="6">
    <location>
        <begin position="233"/>
        <end position="255"/>
    </location>
</feature>
<comment type="cofactor">
    <cofactor evidence="1">
        <name>pantetheine 4'-phosphate</name>
        <dbReference type="ChEBI" id="CHEBI:47942"/>
    </cofactor>
</comment>
<dbReference type="InterPro" id="IPR001242">
    <property type="entry name" value="Condensation_dom"/>
</dbReference>
<dbReference type="CDD" id="cd17651">
    <property type="entry name" value="A_NRPS_VisG_like"/>
    <property type="match status" value="1"/>
</dbReference>
<organism evidence="8 9">
    <name type="scientific">Floridaenema aerugineum BLCC-F46</name>
    <dbReference type="NCBI Taxonomy" id="3153654"/>
    <lineage>
        <taxon>Bacteria</taxon>
        <taxon>Bacillati</taxon>
        <taxon>Cyanobacteriota</taxon>
        <taxon>Cyanophyceae</taxon>
        <taxon>Oscillatoriophycideae</taxon>
        <taxon>Aerosakkonematales</taxon>
        <taxon>Aerosakkonemataceae</taxon>
        <taxon>Floridanema</taxon>
        <taxon>Floridanema aerugineum</taxon>
    </lineage>
</organism>
<dbReference type="EMBL" id="JBHFNQ010000125">
    <property type="protein sequence ID" value="MFB2878517.1"/>
    <property type="molecule type" value="Genomic_DNA"/>
</dbReference>
<dbReference type="InterPro" id="IPR009081">
    <property type="entry name" value="PP-bd_ACP"/>
</dbReference>
<dbReference type="InterPro" id="IPR036736">
    <property type="entry name" value="ACP-like_sf"/>
</dbReference>
<dbReference type="InterPro" id="IPR023213">
    <property type="entry name" value="CAT-like_dom_sf"/>
</dbReference>
<dbReference type="InterPro" id="IPR040097">
    <property type="entry name" value="FAAL/FAAC"/>
</dbReference>
<keyword evidence="4" id="KW-0276">Fatty acid metabolism</keyword>